<reference evidence="2 3" key="1">
    <citation type="journal article" date="2019" name="Commun. Biol.">
        <title>The bagworm genome reveals a unique fibroin gene that provides high tensile strength.</title>
        <authorList>
            <person name="Kono N."/>
            <person name="Nakamura H."/>
            <person name="Ohtoshi R."/>
            <person name="Tomita M."/>
            <person name="Numata K."/>
            <person name="Arakawa K."/>
        </authorList>
    </citation>
    <scope>NUCLEOTIDE SEQUENCE [LARGE SCALE GENOMIC DNA]</scope>
</reference>
<comment type="caution">
    <text evidence="2">The sequence shown here is derived from an EMBL/GenBank/DDBJ whole genome shotgun (WGS) entry which is preliminary data.</text>
</comment>
<evidence type="ECO:0000313" key="3">
    <source>
        <dbReference type="Proteomes" id="UP000299102"/>
    </source>
</evidence>
<evidence type="ECO:0000256" key="1">
    <source>
        <dbReference type="SAM" id="MobiDB-lite"/>
    </source>
</evidence>
<evidence type="ECO:0000313" key="2">
    <source>
        <dbReference type="EMBL" id="GBP07758.1"/>
    </source>
</evidence>
<dbReference type="EMBL" id="BGZK01004236">
    <property type="protein sequence ID" value="GBP07758.1"/>
    <property type="molecule type" value="Genomic_DNA"/>
</dbReference>
<proteinExistence type="predicted"/>
<accession>A0A4C1T2T0</accession>
<dbReference type="OrthoDB" id="8055574at2759"/>
<name>A0A4C1T2T0_EUMVA</name>
<feature type="non-terminal residue" evidence="2">
    <location>
        <position position="1"/>
    </location>
</feature>
<keyword evidence="3" id="KW-1185">Reference proteome</keyword>
<dbReference type="Proteomes" id="UP000299102">
    <property type="component" value="Unassembled WGS sequence"/>
</dbReference>
<feature type="compositionally biased region" description="Polar residues" evidence="1">
    <location>
        <begin position="210"/>
        <end position="219"/>
    </location>
</feature>
<protein>
    <submittedName>
        <fullName evidence="2">Uncharacterized protein</fullName>
    </submittedName>
</protein>
<organism evidence="2 3">
    <name type="scientific">Eumeta variegata</name>
    <name type="common">Bagworm moth</name>
    <name type="synonym">Eumeta japonica</name>
    <dbReference type="NCBI Taxonomy" id="151549"/>
    <lineage>
        <taxon>Eukaryota</taxon>
        <taxon>Metazoa</taxon>
        <taxon>Ecdysozoa</taxon>
        <taxon>Arthropoda</taxon>
        <taxon>Hexapoda</taxon>
        <taxon>Insecta</taxon>
        <taxon>Pterygota</taxon>
        <taxon>Neoptera</taxon>
        <taxon>Endopterygota</taxon>
        <taxon>Lepidoptera</taxon>
        <taxon>Glossata</taxon>
        <taxon>Ditrysia</taxon>
        <taxon>Tineoidea</taxon>
        <taxon>Psychidae</taxon>
        <taxon>Oiketicinae</taxon>
        <taxon>Eumeta</taxon>
    </lineage>
</organism>
<dbReference type="AlphaFoldDB" id="A0A4C1T2T0"/>
<sequence length="291" mass="30961">AALQYTKILAKSTALTRKVIPVLIIIILLNSKISQGLCNIHHTLAQLVHQYNLVFSSSCCCFSWIIFTGFPTTTIILSRSHTTILPGSAVAAAQNTFISCLCSSSPAVIFCSRCCTRLTVIQQFNRSTGSPVGSATARTFLTGQIQQQSFEVSGQQQSLGAYNYQPCSEQSFTSPVAAPKVDLITISQRNKSSTIALWSASIPHPSFSSCTNEAHQTVTGSSGGESGSYNYQPPAQVQHQNNEPLQQTQYVPAATPVQLAAGLDGTNGLNTGSFNYHTPAASPVTSPVSVP</sequence>
<feature type="region of interest" description="Disordered" evidence="1">
    <location>
        <begin position="210"/>
        <end position="236"/>
    </location>
</feature>
<gene>
    <name evidence="2" type="ORF">EVAR_70779_1</name>
</gene>